<dbReference type="CDD" id="cd06782">
    <property type="entry name" value="cpPDZ_CPP-like"/>
    <property type="match status" value="1"/>
</dbReference>
<keyword evidence="4" id="KW-0720">Serine protease</keyword>
<dbReference type="SMART" id="SM00228">
    <property type="entry name" value="PDZ"/>
    <property type="match status" value="1"/>
</dbReference>
<evidence type="ECO:0000313" key="7">
    <source>
        <dbReference type="EMBL" id="NLR74991.1"/>
    </source>
</evidence>
<gene>
    <name evidence="7" type="ORF">HF682_07450</name>
</gene>
<dbReference type="EMBL" id="JABAIM010000001">
    <property type="protein sequence ID" value="NLR74991.1"/>
    <property type="molecule type" value="Genomic_DNA"/>
</dbReference>
<evidence type="ECO:0000256" key="1">
    <source>
        <dbReference type="ARBA" id="ARBA00009179"/>
    </source>
</evidence>
<dbReference type="SUPFAM" id="SSF52096">
    <property type="entry name" value="ClpP/crotonase"/>
    <property type="match status" value="1"/>
</dbReference>
<dbReference type="GO" id="GO:0008236">
    <property type="term" value="F:serine-type peptidase activity"/>
    <property type="evidence" value="ECO:0007669"/>
    <property type="project" value="UniProtKB-KW"/>
</dbReference>
<dbReference type="InterPro" id="IPR041489">
    <property type="entry name" value="PDZ_6"/>
</dbReference>
<dbReference type="Pfam" id="PF17820">
    <property type="entry name" value="PDZ_6"/>
    <property type="match status" value="1"/>
</dbReference>
<dbReference type="Pfam" id="PF22694">
    <property type="entry name" value="CtpB_N-like"/>
    <property type="match status" value="1"/>
</dbReference>
<dbReference type="GO" id="GO:0030288">
    <property type="term" value="C:outer membrane-bounded periplasmic space"/>
    <property type="evidence" value="ECO:0007669"/>
    <property type="project" value="TreeGrafter"/>
</dbReference>
<dbReference type="InterPro" id="IPR055210">
    <property type="entry name" value="CtpA/B_N"/>
</dbReference>
<proteinExistence type="inferred from homology"/>
<dbReference type="Gene3D" id="3.30.750.44">
    <property type="match status" value="1"/>
</dbReference>
<organism evidence="7 8">
    <name type="scientific">Leeia aquatica</name>
    <dbReference type="NCBI Taxonomy" id="2725557"/>
    <lineage>
        <taxon>Bacteria</taxon>
        <taxon>Pseudomonadati</taxon>
        <taxon>Pseudomonadota</taxon>
        <taxon>Betaproteobacteria</taxon>
        <taxon>Neisseriales</taxon>
        <taxon>Leeiaceae</taxon>
        <taxon>Leeia</taxon>
    </lineage>
</organism>
<dbReference type="PROSITE" id="PS50106">
    <property type="entry name" value="PDZ"/>
    <property type="match status" value="1"/>
</dbReference>
<dbReference type="CDD" id="cd07560">
    <property type="entry name" value="Peptidase_S41_CPP"/>
    <property type="match status" value="1"/>
</dbReference>
<evidence type="ECO:0000256" key="3">
    <source>
        <dbReference type="ARBA" id="ARBA00022801"/>
    </source>
</evidence>
<keyword evidence="3" id="KW-0378">Hydrolase</keyword>
<evidence type="ECO:0000256" key="2">
    <source>
        <dbReference type="ARBA" id="ARBA00022670"/>
    </source>
</evidence>
<feature type="compositionally biased region" description="Basic and acidic residues" evidence="5">
    <location>
        <begin position="429"/>
        <end position="444"/>
    </location>
</feature>
<name>A0A847RZ73_9NEIS</name>
<feature type="region of interest" description="Disordered" evidence="5">
    <location>
        <begin position="409"/>
        <end position="445"/>
    </location>
</feature>
<dbReference type="GO" id="GO:0007165">
    <property type="term" value="P:signal transduction"/>
    <property type="evidence" value="ECO:0007669"/>
    <property type="project" value="TreeGrafter"/>
</dbReference>
<comment type="caution">
    <text evidence="7">The sequence shown here is derived from an EMBL/GenBank/DDBJ whole genome shotgun (WGS) entry which is preliminary data.</text>
</comment>
<dbReference type="AlphaFoldDB" id="A0A847RZ73"/>
<dbReference type="Gene3D" id="3.90.226.10">
    <property type="entry name" value="2-enoyl-CoA Hydratase, Chain A, domain 1"/>
    <property type="match status" value="1"/>
</dbReference>
<dbReference type="SMART" id="SM00245">
    <property type="entry name" value="TSPc"/>
    <property type="match status" value="1"/>
</dbReference>
<evidence type="ECO:0000259" key="6">
    <source>
        <dbReference type="PROSITE" id="PS50106"/>
    </source>
</evidence>
<keyword evidence="2" id="KW-0645">Protease</keyword>
<dbReference type="InterPro" id="IPR001478">
    <property type="entry name" value="PDZ"/>
</dbReference>
<evidence type="ECO:0000256" key="5">
    <source>
        <dbReference type="SAM" id="MobiDB-lite"/>
    </source>
</evidence>
<dbReference type="GO" id="GO:0006508">
    <property type="term" value="P:proteolysis"/>
    <property type="evidence" value="ECO:0007669"/>
    <property type="project" value="UniProtKB-KW"/>
</dbReference>
<keyword evidence="8" id="KW-1185">Reference proteome</keyword>
<evidence type="ECO:0000256" key="4">
    <source>
        <dbReference type="ARBA" id="ARBA00022825"/>
    </source>
</evidence>
<dbReference type="SUPFAM" id="SSF50156">
    <property type="entry name" value="PDZ domain-like"/>
    <property type="match status" value="1"/>
</dbReference>
<dbReference type="Proteomes" id="UP000587991">
    <property type="component" value="Unassembled WGS sequence"/>
</dbReference>
<dbReference type="GO" id="GO:0004175">
    <property type="term" value="F:endopeptidase activity"/>
    <property type="evidence" value="ECO:0007669"/>
    <property type="project" value="TreeGrafter"/>
</dbReference>
<dbReference type="InterPro" id="IPR004447">
    <property type="entry name" value="Peptidase_S41A"/>
</dbReference>
<feature type="domain" description="PDZ" evidence="6">
    <location>
        <begin position="91"/>
        <end position="159"/>
    </location>
</feature>
<dbReference type="InterPro" id="IPR029045">
    <property type="entry name" value="ClpP/crotonase-like_dom_sf"/>
</dbReference>
<dbReference type="FunFam" id="2.30.42.10:FF:000063">
    <property type="entry name" value="Peptidase, S41 family"/>
    <property type="match status" value="1"/>
</dbReference>
<evidence type="ECO:0000313" key="8">
    <source>
        <dbReference type="Proteomes" id="UP000587991"/>
    </source>
</evidence>
<comment type="similarity">
    <text evidence="1">Belongs to the peptidase S41A family.</text>
</comment>
<accession>A0A847RZ73</accession>
<dbReference type="Pfam" id="PF03572">
    <property type="entry name" value="Peptidase_S41"/>
    <property type="match status" value="1"/>
</dbReference>
<sequence length="462" mass="49711">MKKLSLVLLGAGIGITASVSLHLYADKAATPPAKPGNVLPVAELQEFVQVYSRIKDVYVEPVEDKKLIREAINGMLTGLDPHSTYLDETGFKELTEDTKGEFGGLGLEVGMEDGLVRVTSPIDDTPAARAGIKAGDFIVKIDDTPVKGLTLDDAVKRMRGKPDTSITLTIFRKTETKPLVLTLKRAVIKVASVKSRLLEAGYGYVRLTQFKERSTEDVAKAIDSLYKENKAPLKGLVLDLRNDPGGLLTSAVGVSALFLPEKALVVYTDGRAQDSKFKYYASREFYAPRATLASGDPVKLAPKEVKDVPLVVLVNGGTASASEIVSGALQDHKRAVVVGTQTFGKGSVQTVLQLSPTTAIKLTTARYFTPNGRSIQAQGIKPDVEAEEATVSSAENNALRIREADLEHHLDNPNGAPADPATKPVDPAEASKAKDAAQETRKDYQLTQALNVLKVQQILLKK</sequence>
<dbReference type="FunFam" id="3.90.226.10:FF:000029">
    <property type="entry name" value="Peptidase, S41 family"/>
    <property type="match status" value="1"/>
</dbReference>
<dbReference type="PANTHER" id="PTHR32060:SF30">
    <property type="entry name" value="CARBOXY-TERMINAL PROCESSING PROTEASE CTPA"/>
    <property type="match status" value="1"/>
</dbReference>
<dbReference type="InterPro" id="IPR036034">
    <property type="entry name" value="PDZ_sf"/>
</dbReference>
<dbReference type="Gene3D" id="2.30.42.10">
    <property type="match status" value="1"/>
</dbReference>
<dbReference type="PANTHER" id="PTHR32060">
    <property type="entry name" value="TAIL-SPECIFIC PROTEASE"/>
    <property type="match status" value="1"/>
</dbReference>
<dbReference type="InterPro" id="IPR005151">
    <property type="entry name" value="Tail-specific_protease"/>
</dbReference>
<reference evidence="7 8" key="1">
    <citation type="submission" date="2020-04" db="EMBL/GenBank/DDBJ databases">
        <title>Draft genome of Leeia sp. IMCC25680.</title>
        <authorList>
            <person name="Song J."/>
            <person name="Cho J.-C."/>
        </authorList>
    </citation>
    <scope>NUCLEOTIDE SEQUENCE [LARGE SCALE GENOMIC DNA]</scope>
    <source>
        <strain evidence="7 8">IMCC25680</strain>
    </source>
</reference>
<protein>
    <submittedName>
        <fullName evidence="7">S41 family peptidase</fullName>
    </submittedName>
</protein>